<dbReference type="PANTHER" id="PTHR47926">
    <property type="entry name" value="PENTATRICOPEPTIDE REPEAT-CONTAINING PROTEIN"/>
    <property type="match status" value="1"/>
</dbReference>
<gene>
    <name evidence="2" type="ORF">DCAF_LOCUS18760</name>
</gene>
<dbReference type="Pfam" id="PF01535">
    <property type="entry name" value="PPR"/>
    <property type="match status" value="2"/>
</dbReference>
<dbReference type="InterPro" id="IPR011990">
    <property type="entry name" value="TPR-like_helical_dom_sf"/>
</dbReference>
<evidence type="ECO:0000256" key="1">
    <source>
        <dbReference type="ARBA" id="ARBA00022737"/>
    </source>
</evidence>
<dbReference type="NCBIfam" id="TIGR00756">
    <property type="entry name" value="PPR"/>
    <property type="match status" value="1"/>
</dbReference>
<dbReference type="Proteomes" id="UP001314170">
    <property type="component" value="Unassembled WGS sequence"/>
</dbReference>
<dbReference type="InterPro" id="IPR002885">
    <property type="entry name" value="PPR_rpt"/>
</dbReference>
<evidence type="ECO:0008006" key="4">
    <source>
        <dbReference type="Google" id="ProtNLM"/>
    </source>
</evidence>
<dbReference type="GO" id="GO:0003723">
    <property type="term" value="F:RNA binding"/>
    <property type="evidence" value="ECO:0007669"/>
    <property type="project" value="InterPro"/>
</dbReference>
<dbReference type="EMBL" id="CAWUPB010001173">
    <property type="protein sequence ID" value="CAK7346090.1"/>
    <property type="molecule type" value="Genomic_DNA"/>
</dbReference>
<protein>
    <recommendedName>
        <fullName evidence="4">Pentatricopeptide repeat-containing protein</fullName>
    </recommendedName>
</protein>
<accession>A0AAV1S489</accession>
<keyword evidence="1" id="KW-0677">Repeat</keyword>
<dbReference type="InterPro" id="IPR046960">
    <property type="entry name" value="PPR_At4g14850-like_plant"/>
</dbReference>
<evidence type="ECO:0000313" key="3">
    <source>
        <dbReference type="Proteomes" id="UP001314170"/>
    </source>
</evidence>
<reference evidence="2 3" key="1">
    <citation type="submission" date="2024-01" db="EMBL/GenBank/DDBJ databases">
        <authorList>
            <person name="Waweru B."/>
        </authorList>
    </citation>
    <scope>NUCLEOTIDE SEQUENCE [LARGE SCALE GENOMIC DNA]</scope>
</reference>
<dbReference type="GO" id="GO:0009451">
    <property type="term" value="P:RNA modification"/>
    <property type="evidence" value="ECO:0007669"/>
    <property type="project" value="InterPro"/>
</dbReference>
<name>A0AAV1S489_9ROSI</name>
<dbReference type="Gene3D" id="1.25.40.10">
    <property type="entry name" value="Tetratricopeptide repeat domain"/>
    <property type="match status" value="1"/>
</dbReference>
<dbReference type="AlphaFoldDB" id="A0AAV1S489"/>
<proteinExistence type="predicted"/>
<keyword evidence="3" id="KW-1185">Reference proteome</keyword>
<comment type="caution">
    <text evidence="2">The sequence shown here is derived from an EMBL/GenBank/DDBJ whole genome shotgun (WGS) entry which is preliminary data.</text>
</comment>
<organism evidence="2 3">
    <name type="scientific">Dovyalis caffra</name>
    <dbReference type="NCBI Taxonomy" id="77055"/>
    <lineage>
        <taxon>Eukaryota</taxon>
        <taxon>Viridiplantae</taxon>
        <taxon>Streptophyta</taxon>
        <taxon>Embryophyta</taxon>
        <taxon>Tracheophyta</taxon>
        <taxon>Spermatophyta</taxon>
        <taxon>Magnoliopsida</taxon>
        <taxon>eudicotyledons</taxon>
        <taxon>Gunneridae</taxon>
        <taxon>Pentapetalae</taxon>
        <taxon>rosids</taxon>
        <taxon>fabids</taxon>
        <taxon>Malpighiales</taxon>
        <taxon>Salicaceae</taxon>
        <taxon>Flacourtieae</taxon>
        <taxon>Dovyalis</taxon>
    </lineage>
</organism>
<evidence type="ECO:0000313" key="2">
    <source>
        <dbReference type="EMBL" id="CAK7346090.1"/>
    </source>
</evidence>
<sequence length="127" mass="14469">MKAPESVPKNRRVLNSVFMRGKWFRVMLVLHSVLETFLAPRRHFHAVAAETKKRRLAIHGRIIKSVNYNQGFIGDQLVSGYIKLGCTKDAFDLFDELPEKDLVSWNSLISGFSRRGNLGVCLNFFSG</sequence>